<dbReference type="Pfam" id="PF00773">
    <property type="entry name" value="RNB"/>
    <property type="match status" value="1"/>
</dbReference>
<reference evidence="10 11" key="1">
    <citation type="submission" date="2016-11" db="EMBL/GenBank/DDBJ databases">
        <authorList>
            <person name="Varghese N."/>
            <person name="Submissions S."/>
        </authorList>
    </citation>
    <scope>NUCLEOTIDE SEQUENCE [LARGE SCALE GENOMIC DNA]</scope>
    <source>
        <strain evidence="10 11">DSM 20664</strain>
    </source>
</reference>
<evidence type="ECO:0000313" key="10">
    <source>
        <dbReference type="EMBL" id="SIN64883.1"/>
    </source>
</evidence>
<dbReference type="NCBIfam" id="TIGR00358">
    <property type="entry name" value="3_prime_RNase"/>
    <property type="match status" value="1"/>
</dbReference>
<dbReference type="InterPro" id="IPR022966">
    <property type="entry name" value="RNase_II/R_CS"/>
</dbReference>
<dbReference type="SUPFAM" id="SSF50249">
    <property type="entry name" value="Nucleic acid-binding proteins"/>
    <property type="match status" value="3"/>
</dbReference>
<dbReference type="PANTHER" id="PTHR23355:SF9">
    <property type="entry name" value="DIS3-LIKE EXONUCLEASE 2"/>
    <property type="match status" value="1"/>
</dbReference>
<evidence type="ECO:0000256" key="2">
    <source>
        <dbReference type="ARBA" id="ARBA00004496"/>
    </source>
</evidence>
<dbReference type="InterPro" id="IPR001900">
    <property type="entry name" value="RNase_II/R"/>
</dbReference>
<evidence type="ECO:0000256" key="5">
    <source>
        <dbReference type="ARBA" id="ARBA00022801"/>
    </source>
</evidence>
<evidence type="ECO:0000259" key="9">
    <source>
        <dbReference type="PROSITE" id="PS50126"/>
    </source>
</evidence>
<accession>A0ABY1JC41</accession>
<name>A0ABY1JC41_9BACT</name>
<keyword evidence="4 8" id="KW-0540">Nuclease</keyword>
<dbReference type="InterPro" id="IPR013223">
    <property type="entry name" value="RNase_B_OB_dom"/>
</dbReference>
<dbReference type="Proteomes" id="UP000185093">
    <property type="component" value="Unassembled WGS sequence"/>
</dbReference>
<dbReference type="SMART" id="SM00955">
    <property type="entry name" value="RNB"/>
    <property type="match status" value="1"/>
</dbReference>
<dbReference type="InterPro" id="IPR040476">
    <property type="entry name" value="CSD2"/>
</dbReference>
<dbReference type="PROSITE" id="PS01175">
    <property type="entry name" value="RIBONUCLEASE_II"/>
    <property type="match status" value="1"/>
</dbReference>
<dbReference type="InterPro" id="IPR050180">
    <property type="entry name" value="RNR_Ribonuclease"/>
</dbReference>
<keyword evidence="7 8" id="KW-0694">RNA-binding</keyword>
<dbReference type="PANTHER" id="PTHR23355">
    <property type="entry name" value="RIBONUCLEASE"/>
    <property type="match status" value="1"/>
</dbReference>
<keyword evidence="5 8" id="KW-0378">Hydrolase</keyword>
<dbReference type="InterPro" id="IPR003029">
    <property type="entry name" value="S1_domain"/>
</dbReference>
<dbReference type="EMBL" id="FSQZ01000001">
    <property type="protein sequence ID" value="SIN64883.1"/>
    <property type="molecule type" value="Genomic_DNA"/>
</dbReference>
<evidence type="ECO:0000256" key="4">
    <source>
        <dbReference type="ARBA" id="ARBA00022722"/>
    </source>
</evidence>
<dbReference type="RefSeq" id="WP_074199271.1">
    <property type="nucleotide sequence ID" value="NZ_FSQZ01000001.1"/>
</dbReference>
<comment type="caution">
    <text evidence="10">The sequence shown here is derived from an EMBL/GenBank/DDBJ whole genome shotgun (WGS) entry which is preliminary data.</text>
</comment>
<dbReference type="InterPro" id="IPR004476">
    <property type="entry name" value="RNase_II/RNase_R"/>
</dbReference>
<keyword evidence="11" id="KW-1185">Reference proteome</keyword>
<dbReference type="Pfam" id="PF17876">
    <property type="entry name" value="CSD2"/>
    <property type="match status" value="1"/>
</dbReference>
<organism evidence="10 11">
    <name type="scientific">Acetomicrobium flavidum</name>
    <dbReference type="NCBI Taxonomy" id="49896"/>
    <lineage>
        <taxon>Bacteria</taxon>
        <taxon>Thermotogati</taxon>
        <taxon>Synergistota</taxon>
        <taxon>Synergistia</taxon>
        <taxon>Synergistales</taxon>
        <taxon>Acetomicrobiaceae</taxon>
        <taxon>Acetomicrobium</taxon>
    </lineage>
</organism>
<dbReference type="InterPro" id="IPR011129">
    <property type="entry name" value="CSD"/>
</dbReference>
<evidence type="ECO:0000256" key="3">
    <source>
        <dbReference type="ARBA" id="ARBA00022490"/>
    </source>
</evidence>
<evidence type="ECO:0000256" key="1">
    <source>
        <dbReference type="ARBA" id="ARBA00001849"/>
    </source>
</evidence>
<evidence type="ECO:0000313" key="11">
    <source>
        <dbReference type="Proteomes" id="UP000185093"/>
    </source>
</evidence>
<dbReference type="Gene3D" id="2.40.50.140">
    <property type="entry name" value="Nucleic acid-binding proteins"/>
    <property type="match status" value="2"/>
</dbReference>
<keyword evidence="6 8" id="KW-0269">Exonuclease</keyword>
<dbReference type="Pfam" id="PF00575">
    <property type="entry name" value="S1"/>
    <property type="match status" value="1"/>
</dbReference>
<dbReference type="SMART" id="SM00357">
    <property type="entry name" value="CSP"/>
    <property type="match status" value="1"/>
</dbReference>
<dbReference type="EC" id="3.1.13.1" evidence="8"/>
<comment type="catalytic activity">
    <reaction evidence="1 8">
        <text>Exonucleolytic cleavage in the 3'- to 5'-direction to yield nucleoside 5'-phosphates.</text>
        <dbReference type="EC" id="3.1.13.1"/>
    </reaction>
</comment>
<dbReference type="NCBIfam" id="TIGR02063">
    <property type="entry name" value="RNase_R"/>
    <property type="match status" value="1"/>
</dbReference>
<dbReference type="HAMAP" id="MF_01895">
    <property type="entry name" value="RNase_R"/>
    <property type="match status" value="1"/>
</dbReference>
<proteinExistence type="inferred from homology"/>
<keyword evidence="3 8" id="KW-0963">Cytoplasm</keyword>
<dbReference type="Pfam" id="PF08206">
    <property type="entry name" value="OB_RNB"/>
    <property type="match status" value="1"/>
</dbReference>
<dbReference type="InterPro" id="IPR011805">
    <property type="entry name" value="RNase_R"/>
</dbReference>
<comment type="function">
    <text evidence="8">3'-5' exoribonuclease that releases 5'-nucleoside monophosphates and is involved in maturation of structured RNAs.</text>
</comment>
<sequence>MKNSRGPKKAGSRRSPKSRFVVGTLEVNPAGFGFILPKRAGLPDVYVAEEDMGDAIHGDVVKAIVYKNRQKNKLYGKVKKVLSRNTSEITGLVKRGNGVPALVPLNRRYNFTLLLPDDADLDDGTVVVASIKKYPRFPFPGEGKAIKVLGNENDPAVRILALMEEYKISCDFPEEVLVEAEKVKEMPPFYASLDEREDLRDEIAVTIDPSDAKDFDDALSVKKIDDGWIVMVHIADVAEYVRPGGSIDIEARDRSFSVYLVDRAVPMLPHQLSSDLCSLVEGKDRLCLTVKMTLDRRGDLLKYEITPSVIRVRKRLTYDEVQEALDDKKTLGKELDNTIALLAAVARVLYEKRKRAGMIEFDFPEAKVELDDEGRPKDVKVIERVFAYRIVEHLMILANSVIAEYLFKSDALAIYRVHEKPAREKLMELKGMLSSLGIELKRIGQSNKAINRLLKQVEGLPCKRLVQGLVLRSLPRARYDVRCLGHFGLALRYYLHFTSPIRRYPDLTVHRMVHALIAKDSEMLGQFDLQELSAVATYASAMEERVDEVEMTSIKIKIVEYMANKIGEVFEGVISWVTPRGLFVELANTVEGFVPLEDLDTYGKFYYDEDSLSLKGSGAKALRLGDVVKVKLMRVDKSSNQIYFHLLLYGE</sequence>
<dbReference type="SMART" id="SM00316">
    <property type="entry name" value="S1"/>
    <property type="match status" value="1"/>
</dbReference>
<evidence type="ECO:0000256" key="7">
    <source>
        <dbReference type="ARBA" id="ARBA00022884"/>
    </source>
</evidence>
<protein>
    <recommendedName>
        <fullName evidence="8">Ribonuclease R</fullName>
        <shortName evidence="8">RNase R</shortName>
        <ecNumber evidence="8">3.1.13.1</ecNumber>
    </recommendedName>
</protein>
<dbReference type="CDD" id="cd04471">
    <property type="entry name" value="S1_RNase_R"/>
    <property type="match status" value="1"/>
</dbReference>
<dbReference type="PROSITE" id="PS50126">
    <property type="entry name" value="S1"/>
    <property type="match status" value="1"/>
</dbReference>
<gene>
    <name evidence="8" type="primary">rnr</name>
    <name evidence="10" type="ORF">SAMN05444368_0682</name>
</gene>
<feature type="domain" description="S1 motif" evidence="9">
    <location>
        <begin position="567"/>
        <end position="647"/>
    </location>
</feature>
<evidence type="ECO:0000256" key="8">
    <source>
        <dbReference type="HAMAP-Rule" id="MF_01895"/>
    </source>
</evidence>
<comment type="subcellular location">
    <subcellularLocation>
        <location evidence="2 8">Cytoplasm</location>
    </subcellularLocation>
</comment>
<comment type="similarity">
    <text evidence="8">Belongs to the RNR ribonuclease family. RNase R subfamily.</text>
</comment>
<evidence type="ECO:0000256" key="6">
    <source>
        <dbReference type="ARBA" id="ARBA00022839"/>
    </source>
</evidence>
<dbReference type="InterPro" id="IPR012340">
    <property type="entry name" value="NA-bd_OB-fold"/>
</dbReference>